<organism evidence="1 2">
    <name type="scientific">Bacillus cereus</name>
    <dbReference type="NCBI Taxonomy" id="1396"/>
    <lineage>
        <taxon>Bacteria</taxon>
        <taxon>Bacillati</taxon>
        <taxon>Bacillota</taxon>
        <taxon>Bacilli</taxon>
        <taxon>Bacillales</taxon>
        <taxon>Bacillaceae</taxon>
        <taxon>Bacillus</taxon>
        <taxon>Bacillus cereus group</taxon>
    </lineage>
</organism>
<sequence length="42" mass="5038">MNLQYPSFSSPFNKQYDEKALAARLLSLYAKRKPFSRYMTKF</sequence>
<accession>A0A2B9Q217</accession>
<comment type="caution">
    <text evidence="1">The sequence shown here is derived from an EMBL/GenBank/DDBJ whole genome shotgun (WGS) entry which is preliminary data.</text>
</comment>
<gene>
    <name evidence="1" type="ORF">CN984_12740</name>
</gene>
<proteinExistence type="predicted"/>
<dbReference type="AlphaFoldDB" id="A0A2B9Q217"/>
<protein>
    <submittedName>
        <fullName evidence="1">Uncharacterized protein</fullName>
    </submittedName>
</protein>
<name>A0A2B9Q217_BACCE</name>
<dbReference type="Proteomes" id="UP000223777">
    <property type="component" value="Unassembled WGS sequence"/>
</dbReference>
<evidence type="ECO:0000313" key="1">
    <source>
        <dbReference type="EMBL" id="PGO29006.1"/>
    </source>
</evidence>
<evidence type="ECO:0000313" key="2">
    <source>
        <dbReference type="Proteomes" id="UP000223777"/>
    </source>
</evidence>
<reference evidence="1 2" key="1">
    <citation type="submission" date="2017-09" db="EMBL/GenBank/DDBJ databases">
        <title>Large-scale bioinformatics analysis of Bacillus genomes uncovers conserved roles of natural products in bacterial physiology.</title>
        <authorList>
            <consortium name="Agbiome Team Llc"/>
            <person name="Bleich R.M."/>
            <person name="Grubbs K.J."/>
            <person name="Santa Maria K.C."/>
            <person name="Allen S.E."/>
            <person name="Farag S."/>
            <person name="Shank E.A."/>
            <person name="Bowers A."/>
        </authorList>
    </citation>
    <scope>NUCLEOTIDE SEQUENCE [LARGE SCALE GENOMIC DNA]</scope>
    <source>
        <strain evidence="1 2">AFS050027</strain>
    </source>
</reference>
<dbReference type="EMBL" id="NUIL01000016">
    <property type="protein sequence ID" value="PGO29006.1"/>
    <property type="molecule type" value="Genomic_DNA"/>
</dbReference>